<dbReference type="Proteomes" id="UP000204551">
    <property type="component" value="Plasmid pSMS7"/>
</dbReference>
<protein>
    <submittedName>
        <fullName evidence="3">Conjugal transfer protein TraN</fullName>
    </submittedName>
</protein>
<feature type="region of interest" description="Disordered" evidence="1">
    <location>
        <begin position="130"/>
        <end position="151"/>
    </location>
</feature>
<proteinExistence type="predicted"/>
<name>A0A221V5Q3_9FLAO</name>
<dbReference type="EMBL" id="CP022516">
    <property type="protein sequence ID" value="ASO08411.1"/>
    <property type="molecule type" value="Genomic_DNA"/>
</dbReference>
<accession>A0A221V5Q3</accession>
<geneLocation type="plasmid" evidence="4">
    <name>psms7</name>
</geneLocation>
<feature type="chain" id="PRO_5013166331" evidence="2">
    <location>
        <begin position="19"/>
        <end position="323"/>
    </location>
</feature>
<dbReference type="AlphaFoldDB" id="A0A221V5Q3"/>
<dbReference type="Pfam" id="PF13595">
    <property type="entry name" value="DUF4138"/>
    <property type="match status" value="1"/>
</dbReference>
<dbReference type="KEGG" id="aalg:AREALGSMS7_05039"/>
<feature type="compositionally biased region" description="Polar residues" evidence="1">
    <location>
        <begin position="130"/>
        <end position="149"/>
    </location>
</feature>
<dbReference type="InterPro" id="IPR022298">
    <property type="entry name" value="Conjug_transposon_TraN"/>
</dbReference>
<evidence type="ECO:0000256" key="1">
    <source>
        <dbReference type="SAM" id="MobiDB-lite"/>
    </source>
</evidence>
<keyword evidence="2" id="KW-0732">Signal</keyword>
<organism evidence="3 4">
    <name type="scientific">Arenibacter algicola</name>
    <dbReference type="NCBI Taxonomy" id="616991"/>
    <lineage>
        <taxon>Bacteria</taxon>
        <taxon>Pseudomonadati</taxon>
        <taxon>Bacteroidota</taxon>
        <taxon>Flavobacteriia</taxon>
        <taxon>Flavobacteriales</taxon>
        <taxon>Flavobacteriaceae</taxon>
        <taxon>Arenibacter</taxon>
    </lineage>
</organism>
<keyword evidence="3" id="KW-0614">Plasmid</keyword>
<evidence type="ECO:0000256" key="2">
    <source>
        <dbReference type="SAM" id="SignalP"/>
    </source>
</evidence>
<feature type="signal peptide" evidence="2">
    <location>
        <begin position="1"/>
        <end position="18"/>
    </location>
</feature>
<dbReference type="RefSeq" id="WP_093980775.1">
    <property type="nucleotide sequence ID" value="NZ_CP022516.1"/>
</dbReference>
<evidence type="ECO:0000313" key="3">
    <source>
        <dbReference type="EMBL" id="ASO08411.1"/>
    </source>
</evidence>
<gene>
    <name evidence="3" type="ORF">AREALGSMS7_05039</name>
</gene>
<sequence>MRNSYLLIFLLAGCLAMAQNDTIQVSTSTAVVIFPTDISDRILGDDITFFMSEQNDGGSAFSRRILKLYYNESPNAKNRYTNLTVITTNGNSYEFTLEYQKKPSKKTWYIKPDQAVTNILGTPVNSNYQKETATAESDMPTGSGTNGTITDDKIPEVEAETEETISEAAKPTKELYETDKEEYYRLRSYYMQFDKAKLPRFFARSGDVFLWLKGVYFNEDEIYLQFRLENQESIDFDLNFLKFSIATSYKKSSSNQKTEILPAFRYKVPKEVKGNTENHFVVVFKKFSLDRNKVLVVDLAEENGNRNLSLEIDHNLINNPFKI</sequence>
<reference evidence="3 4" key="1">
    <citation type="submission" date="2017-07" db="EMBL/GenBank/DDBJ databases">
        <title>Genome Sequence of Arenibacter algicola Strain SMS7 Isolated from a culture of the Diatom Skeletonema marinoi.</title>
        <authorList>
            <person name="Topel M."/>
            <person name="Pinder M.I.M."/>
            <person name="Johansson O.N."/>
            <person name="Kourtchenko O."/>
            <person name="Godhe A."/>
            <person name="Clarke A.K."/>
        </authorList>
    </citation>
    <scope>NUCLEOTIDE SEQUENCE [LARGE SCALE GENOMIC DNA]</scope>
    <source>
        <strain evidence="3 4">SMS7</strain>
        <plasmid evidence="4">Plasmid psms7</plasmid>
    </source>
</reference>
<evidence type="ECO:0000313" key="4">
    <source>
        <dbReference type="Proteomes" id="UP000204551"/>
    </source>
</evidence>